<protein>
    <recommendedName>
        <fullName evidence="6">Apple domain-containing protein</fullName>
    </recommendedName>
</protein>
<evidence type="ECO:0000313" key="4">
    <source>
        <dbReference type="Proteomes" id="UP000663828"/>
    </source>
</evidence>
<organism evidence="2 5">
    <name type="scientific">Adineta ricciae</name>
    <name type="common">Rotifer</name>
    <dbReference type="NCBI Taxonomy" id="249248"/>
    <lineage>
        <taxon>Eukaryota</taxon>
        <taxon>Metazoa</taxon>
        <taxon>Spiralia</taxon>
        <taxon>Gnathifera</taxon>
        <taxon>Rotifera</taxon>
        <taxon>Eurotatoria</taxon>
        <taxon>Bdelloidea</taxon>
        <taxon>Adinetida</taxon>
        <taxon>Adinetidae</taxon>
        <taxon>Adineta</taxon>
    </lineage>
</organism>
<accession>A0A813WJ79</accession>
<reference evidence="2" key="1">
    <citation type="submission" date="2021-02" db="EMBL/GenBank/DDBJ databases">
        <authorList>
            <person name="Nowell W R."/>
        </authorList>
    </citation>
    <scope>NUCLEOTIDE SEQUENCE</scope>
</reference>
<feature type="chain" id="PRO_5036409556" description="Apple domain-containing protein" evidence="1">
    <location>
        <begin position="20"/>
        <end position="111"/>
    </location>
</feature>
<dbReference type="EMBL" id="CAJNOR010006923">
    <property type="protein sequence ID" value="CAF1606681.1"/>
    <property type="molecule type" value="Genomic_DNA"/>
</dbReference>
<gene>
    <name evidence="2" type="ORF">EDS130_LOCUS7417</name>
    <name evidence="3" type="ORF">XAT740_LOCUS48362</name>
</gene>
<evidence type="ECO:0000313" key="3">
    <source>
        <dbReference type="EMBL" id="CAF1606681.1"/>
    </source>
</evidence>
<dbReference type="OrthoDB" id="9972778at2759"/>
<keyword evidence="4" id="KW-1185">Reference proteome</keyword>
<evidence type="ECO:0000256" key="1">
    <source>
        <dbReference type="SAM" id="SignalP"/>
    </source>
</evidence>
<keyword evidence="1" id="KW-0732">Signal</keyword>
<sequence length="111" mass="12954">MLSIRHLIFLFILFENSLCGMSSIPDGTVTVEYGRISNMANDRIHVAAALVLDDCVRQCVDFTRNYNQYVFEECFAYNYDFYNSTCELIHSVARMDYVVSSQTRWKTGFKY</sequence>
<proteinExistence type="predicted"/>
<dbReference type="AlphaFoldDB" id="A0A813WJ79"/>
<dbReference type="Proteomes" id="UP000663828">
    <property type="component" value="Unassembled WGS sequence"/>
</dbReference>
<comment type="caution">
    <text evidence="2">The sequence shown here is derived from an EMBL/GenBank/DDBJ whole genome shotgun (WGS) entry which is preliminary data.</text>
</comment>
<evidence type="ECO:0008006" key="6">
    <source>
        <dbReference type="Google" id="ProtNLM"/>
    </source>
</evidence>
<evidence type="ECO:0000313" key="5">
    <source>
        <dbReference type="Proteomes" id="UP000663852"/>
    </source>
</evidence>
<feature type="signal peptide" evidence="1">
    <location>
        <begin position="1"/>
        <end position="19"/>
    </location>
</feature>
<name>A0A813WJ79_ADIRI</name>
<dbReference type="EMBL" id="CAJNOJ010000022">
    <property type="protein sequence ID" value="CAF0853085.1"/>
    <property type="molecule type" value="Genomic_DNA"/>
</dbReference>
<evidence type="ECO:0000313" key="2">
    <source>
        <dbReference type="EMBL" id="CAF0853085.1"/>
    </source>
</evidence>
<dbReference type="Proteomes" id="UP000663852">
    <property type="component" value="Unassembled WGS sequence"/>
</dbReference>